<reference evidence="1" key="2">
    <citation type="submission" date="2025-09" db="UniProtKB">
        <authorList>
            <consortium name="Ensembl"/>
        </authorList>
    </citation>
    <scope>IDENTIFICATION</scope>
</reference>
<proteinExistence type="predicted"/>
<keyword evidence="2" id="KW-1185">Reference proteome</keyword>
<sequence length="113" mass="12518">IDDLKLVPLSKVLTLIEGWAHILFGHQLARICLIKKTLVASQMSYHLVRGKMAALKLCPPSHTGDTRGSFSDDQRLPLAVQLPLLPYLILHSQNGLFKTALSKKDAECAMLPF</sequence>
<evidence type="ECO:0000313" key="2">
    <source>
        <dbReference type="Proteomes" id="UP000694540"/>
    </source>
</evidence>
<name>A0A8C3WL44_9CETA</name>
<evidence type="ECO:0000313" key="1">
    <source>
        <dbReference type="Ensembl" id="ENSCWAP00000015303.1"/>
    </source>
</evidence>
<dbReference type="Proteomes" id="UP000694540">
    <property type="component" value="Unplaced"/>
</dbReference>
<dbReference type="Ensembl" id="ENSCWAT00000016606.1">
    <property type="protein sequence ID" value="ENSCWAP00000015303.1"/>
    <property type="gene ID" value="ENSCWAG00000011875.1"/>
</dbReference>
<dbReference type="AlphaFoldDB" id="A0A8C3WL44"/>
<accession>A0A8C3WL44</accession>
<reference evidence="1" key="1">
    <citation type="submission" date="2025-08" db="UniProtKB">
        <authorList>
            <consortium name="Ensembl"/>
        </authorList>
    </citation>
    <scope>IDENTIFICATION</scope>
</reference>
<organism evidence="1 2">
    <name type="scientific">Catagonus wagneri</name>
    <name type="common">Chacoan peccary</name>
    <dbReference type="NCBI Taxonomy" id="51154"/>
    <lineage>
        <taxon>Eukaryota</taxon>
        <taxon>Metazoa</taxon>
        <taxon>Chordata</taxon>
        <taxon>Craniata</taxon>
        <taxon>Vertebrata</taxon>
        <taxon>Euteleostomi</taxon>
        <taxon>Mammalia</taxon>
        <taxon>Eutheria</taxon>
        <taxon>Laurasiatheria</taxon>
        <taxon>Artiodactyla</taxon>
        <taxon>Suina</taxon>
        <taxon>Tayassuidae</taxon>
        <taxon>Catagonus</taxon>
    </lineage>
</organism>
<dbReference type="GeneTree" id="ENSGT00900000143461"/>
<protein>
    <submittedName>
        <fullName evidence="1">Uncharacterized protein</fullName>
    </submittedName>
</protein>